<keyword evidence="5 8" id="KW-0648">Protein biosynthesis</keyword>
<dbReference type="EMBL" id="VXMH01000071">
    <property type="protein sequence ID" value="MYC95965.1"/>
    <property type="molecule type" value="Genomic_DNA"/>
</dbReference>
<evidence type="ECO:0000313" key="12">
    <source>
        <dbReference type="EMBL" id="MYC95965.1"/>
    </source>
</evidence>
<dbReference type="AlphaFoldDB" id="A0A6B1D9I1"/>
<dbReference type="PANTHER" id="PTHR32328">
    <property type="entry name" value="L-SERYL-TRNA(SEC) SELENIUM TRANSFERASE"/>
    <property type="match status" value="1"/>
</dbReference>
<dbReference type="InterPro" id="IPR015421">
    <property type="entry name" value="PyrdxlP-dep_Trfase_major"/>
</dbReference>
<feature type="domain" description="L-seryl-tRNA selenium transferase N-terminal" evidence="11">
    <location>
        <begin position="25"/>
        <end position="64"/>
    </location>
</feature>
<evidence type="ECO:0000256" key="5">
    <source>
        <dbReference type="ARBA" id="ARBA00022917"/>
    </source>
</evidence>
<dbReference type="GO" id="GO:0004125">
    <property type="term" value="F:L-seryl-tRNA(Sec) selenium transferase activity"/>
    <property type="evidence" value="ECO:0007669"/>
    <property type="project" value="UniProtKB-UniRule"/>
</dbReference>
<proteinExistence type="inferred from homology"/>
<accession>A0A6B1D9I1</accession>
<dbReference type="GO" id="GO:0001717">
    <property type="term" value="P:conversion of seryl-tRNAsec to selenocys-tRNAsec"/>
    <property type="evidence" value="ECO:0007669"/>
    <property type="project" value="UniProtKB-UniRule"/>
</dbReference>
<keyword evidence="4 8" id="KW-0663">Pyridoxal phosphate</keyword>
<dbReference type="InterPro" id="IPR015424">
    <property type="entry name" value="PyrdxlP-dep_Trfase"/>
</dbReference>
<dbReference type="PANTHER" id="PTHR32328:SF0">
    <property type="entry name" value="L-SERYL-TRNA(SEC) SELENIUM TRANSFERASE"/>
    <property type="match status" value="1"/>
</dbReference>
<evidence type="ECO:0000256" key="9">
    <source>
        <dbReference type="PIRSR" id="PIRSR618319-50"/>
    </source>
</evidence>
<feature type="modified residue" description="N6-(pyridoxal phosphate)lysine" evidence="8 9">
    <location>
        <position position="341"/>
    </location>
</feature>
<dbReference type="SUPFAM" id="SSF53383">
    <property type="entry name" value="PLP-dependent transferases"/>
    <property type="match status" value="2"/>
</dbReference>
<evidence type="ECO:0000256" key="7">
    <source>
        <dbReference type="ARBA" id="ARBA00044507"/>
    </source>
</evidence>
<dbReference type="Pfam" id="PF03841">
    <property type="entry name" value="SelA"/>
    <property type="match status" value="2"/>
</dbReference>
<feature type="region of interest" description="Disordered" evidence="10">
    <location>
        <begin position="1"/>
        <end position="21"/>
    </location>
</feature>
<evidence type="ECO:0000259" key="11">
    <source>
        <dbReference type="Pfam" id="PF12390"/>
    </source>
</evidence>
<name>A0A6B1D9I1_9CHLR</name>
<dbReference type="UniPathway" id="UPA00906">
    <property type="reaction ID" value="UER00896"/>
</dbReference>
<dbReference type="InterPro" id="IPR018319">
    <property type="entry name" value="SelA-like"/>
</dbReference>
<evidence type="ECO:0000256" key="1">
    <source>
        <dbReference type="ARBA" id="ARBA00001933"/>
    </source>
</evidence>
<dbReference type="GO" id="GO:0001514">
    <property type="term" value="P:selenocysteine incorporation"/>
    <property type="evidence" value="ECO:0007669"/>
    <property type="project" value="UniProtKB-UniRule"/>
</dbReference>
<reference evidence="12" key="1">
    <citation type="submission" date="2019-09" db="EMBL/GenBank/DDBJ databases">
        <title>Characterisation of the sponge microbiome using genome-centric metagenomics.</title>
        <authorList>
            <person name="Engelberts J.P."/>
            <person name="Robbins S.J."/>
            <person name="De Goeij J.M."/>
            <person name="Aranda M."/>
            <person name="Bell S.C."/>
            <person name="Webster N.S."/>
        </authorList>
    </citation>
    <scope>NUCLEOTIDE SEQUENCE</scope>
    <source>
        <strain evidence="12">SB0661_bin_32</strain>
    </source>
</reference>
<dbReference type="GO" id="GO:0005737">
    <property type="term" value="C:cytoplasm"/>
    <property type="evidence" value="ECO:0007669"/>
    <property type="project" value="UniProtKB-SubCell"/>
</dbReference>
<sequence>MKETGSNRPHNSSDSEKRLSEVSEYRKLPAVDKLLSVPEIAALAASYGSGPVTEAARAVLDAARTAIDSGEPAPTAGQWRTRITDSVLAASFSSLRPVINATGVIIHTNLGRAPLGNEAQDAVVRLAEGYSTLEYDLEAGRRGSRHAHPARLLCELTGAEDALVVNNNAAAVFLALTALCQGREVIVSRGELVEIGGGFRIPDVLRQSGATLVEVGTTNRTHPHDFAGAIGPRTAALMRIHASNFKQVGFVKKPELSELVEIAREHGAARSRRAAEVVSAGVESEPAGEFQGRAYGDRPLVIDDLGSGTLLDTAQFGLAPEPMVQSSVQAGGDIITFSGDKLLGGPQAGLIVGKAELIGRLRAHPLARALRVDKMTLAALDATLQSYRRGRATAEIPVWRMIAEKGDSVKERAREFQRQLTAAKIESAVVPGRSTIGGGSLPGETLPTSLLALDMPRPDSAAASLRQADPPIVCRIQKDQLLLDLRTVLPEQEQALLKILSNHLPDLDGQAGGAGL</sequence>
<comment type="cofactor">
    <cofactor evidence="1 8 9">
        <name>pyridoxal 5'-phosphate</name>
        <dbReference type="ChEBI" id="CHEBI:597326"/>
    </cofactor>
</comment>
<dbReference type="NCBIfam" id="TIGR00474">
    <property type="entry name" value="selA"/>
    <property type="match status" value="1"/>
</dbReference>
<dbReference type="Pfam" id="PF12390">
    <property type="entry name" value="Se-cys_synth_N"/>
    <property type="match status" value="1"/>
</dbReference>
<comment type="subcellular location">
    <subcellularLocation>
        <location evidence="8">Cytoplasm</location>
    </subcellularLocation>
</comment>
<comment type="similarity">
    <text evidence="7 8">Belongs to the SelA family.</text>
</comment>
<keyword evidence="6 8" id="KW-0711">Selenium</keyword>
<keyword evidence="3 8" id="KW-0808">Transferase</keyword>
<evidence type="ECO:0000256" key="8">
    <source>
        <dbReference type="HAMAP-Rule" id="MF_00423"/>
    </source>
</evidence>
<dbReference type="InterPro" id="IPR004534">
    <property type="entry name" value="SelA_trans"/>
</dbReference>
<dbReference type="EC" id="2.9.1.1" evidence="8"/>
<organism evidence="12">
    <name type="scientific">Caldilineaceae bacterium SB0661_bin_32</name>
    <dbReference type="NCBI Taxonomy" id="2605255"/>
    <lineage>
        <taxon>Bacteria</taxon>
        <taxon>Bacillati</taxon>
        <taxon>Chloroflexota</taxon>
        <taxon>Caldilineae</taxon>
        <taxon>Caldilineales</taxon>
        <taxon>Caldilineaceae</taxon>
    </lineage>
</organism>
<evidence type="ECO:0000256" key="4">
    <source>
        <dbReference type="ARBA" id="ARBA00022898"/>
    </source>
</evidence>
<dbReference type="Gene3D" id="3.90.1150.110">
    <property type="match status" value="1"/>
</dbReference>
<comment type="function">
    <text evidence="8">Converts seryl-tRNA(Sec) to selenocysteinyl-tRNA(Sec) required for selenoprotein biosynthesis.</text>
</comment>
<keyword evidence="2 8" id="KW-0963">Cytoplasm</keyword>
<comment type="caution">
    <text evidence="12">The sequence shown here is derived from an EMBL/GenBank/DDBJ whole genome shotgun (WGS) entry which is preliminary data.</text>
</comment>
<dbReference type="Gene3D" id="3.40.640.10">
    <property type="entry name" value="Type I PLP-dependent aspartate aminotransferase-like (Major domain)"/>
    <property type="match status" value="2"/>
</dbReference>
<gene>
    <name evidence="8 12" type="primary">selA</name>
    <name evidence="12" type="ORF">F4X14_13475</name>
</gene>
<comment type="pathway">
    <text evidence="8">Aminoacyl-tRNA biosynthesis; selenocysteinyl-tRNA(Sec) biosynthesis; selenocysteinyl-tRNA(Sec) from L-seryl-tRNA(Sec) (bacterial route): step 1/1.</text>
</comment>
<evidence type="ECO:0000256" key="3">
    <source>
        <dbReference type="ARBA" id="ARBA00022679"/>
    </source>
</evidence>
<dbReference type="InterPro" id="IPR025862">
    <property type="entry name" value="SelA_trans_N_dom"/>
</dbReference>
<comment type="catalytic activity">
    <reaction evidence="8">
        <text>L-seryl-tRNA(Sec) + selenophosphate + H(+) = L-selenocysteinyl-tRNA(Sec) + phosphate</text>
        <dbReference type="Rhea" id="RHEA:22728"/>
        <dbReference type="Rhea" id="RHEA-COMP:9742"/>
        <dbReference type="Rhea" id="RHEA-COMP:9743"/>
        <dbReference type="ChEBI" id="CHEBI:15378"/>
        <dbReference type="ChEBI" id="CHEBI:16144"/>
        <dbReference type="ChEBI" id="CHEBI:43474"/>
        <dbReference type="ChEBI" id="CHEBI:78533"/>
        <dbReference type="ChEBI" id="CHEBI:78573"/>
        <dbReference type="EC" id="2.9.1.1"/>
    </reaction>
</comment>
<evidence type="ECO:0000256" key="6">
    <source>
        <dbReference type="ARBA" id="ARBA00023266"/>
    </source>
</evidence>
<dbReference type="HAMAP" id="MF_00423">
    <property type="entry name" value="SelA"/>
    <property type="match status" value="1"/>
</dbReference>
<dbReference type="Gene3D" id="3.90.1150.180">
    <property type="match status" value="1"/>
</dbReference>
<evidence type="ECO:0000256" key="10">
    <source>
        <dbReference type="SAM" id="MobiDB-lite"/>
    </source>
</evidence>
<evidence type="ECO:0000256" key="2">
    <source>
        <dbReference type="ARBA" id="ARBA00022490"/>
    </source>
</evidence>
<protein>
    <recommendedName>
        <fullName evidence="8">L-seryl-tRNA(Sec) selenium transferase</fullName>
        <ecNumber evidence="8">2.9.1.1</ecNumber>
    </recommendedName>
    <alternativeName>
        <fullName evidence="8">Selenocysteine synthase</fullName>
        <shortName evidence="8">Sec synthase</shortName>
    </alternativeName>
    <alternativeName>
        <fullName evidence="8">Selenocysteinyl-tRNA(Sec) synthase</fullName>
    </alternativeName>
</protein>